<dbReference type="EMBL" id="JBGBPQ010000001">
    <property type="protein sequence ID" value="KAL1530190.1"/>
    <property type="molecule type" value="Genomic_DNA"/>
</dbReference>
<accession>A0AB34K7B1</accession>
<feature type="transmembrane region" description="Helical" evidence="1">
    <location>
        <begin position="176"/>
        <end position="195"/>
    </location>
</feature>
<feature type="transmembrane region" description="Helical" evidence="1">
    <location>
        <begin position="152"/>
        <end position="170"/>
    </location>
</feature>
<feature type="transmembrane region" description="Helical" evidence="1">
    <location>
        <begin position="284"/>
        <end position="308"/>
    </location>
</feature>
<dbReference type="AlphaFoldDB" id="A0AB34K7B1"/>
<reference evidence="2 3" key="1">
    <citation type="journal article" date="2024" name="Science">
        <title>Giant polyketide synthase enzymes in the biosynthesis of giant marine polyether toxins.</title>
        <authorList>
            <person name="Fallon T.R."/>
            <person name="Shende V.V."/>
            <person name="Wierzbicki I.H."/>
            <person name="Pendleton A.L."/>
            <person name="Watervoot N.F."/>
            <person name="Auber R.P."/>
            <person name="Gonzalez D.J."/>
            <person name="Wisecaver J.H."/>
            <person name="Moore B.S."/>
        </authorList>
    </citation>
    <scope>NUCLEOTIDE SEQUENCE [LARGE SCALE GENOMIC DNA]</scope>
    <source>
        <strain evidence="2 3">12B1</strain>
    </source>
</reference>
<evidence type="ECO:0000256" key="1">
    <source>
        <dbReference type="SAM" id="Phobius"/>
    </source>
</evidence>
<dbReference type="Gene3D" id="1.50.10.150">
    <property type="entry name" value="Voltage-dependent anion channel"/>
    <property type="match status" value="1"/>
</dbReference>
<evidence type="ECO:0000313" key="3">
    <source>
        <dbReference type="Proteomes" id="UP001515480"/>
    </source>
</evidence>
<feature type="transmembrane region" description="Helical" evidence="1">
    <location>
        <begin position="54"/>
        <end position="73"/>
    </location>
</feature>
<keyword evidence="3" id="KW-1185">Reference proteome</keyword>
<feature type="transmembrane region" description="Helical" evidence="1">
    <location>
        <begin position="119"/>
        <end position="140"/>
    </location>
</feature>
<evidence type="ECO:0000313" key="2">
    <source>
        <dbReference type="EMBL" id="KAL1530190.1"/>
    </source>
</evidence>
<feature type="transmembrane region" description="Helical" evidence="1">
    <location>
        <begin position="216"/>
        <end position="240"/>
    </location>
</feature>
<comment type="caution">
    <text evidence="2">The sequence shown here is derived from an EMBL/GenBank/DDBJ whole genome shotgun (WGS) entry which is preliminary data.</text>
</comment>
<name>A0AB34K7B1_PRYPA</name>
<organism evidence="2 3">
    <name type="scientific">Prymnesium parvum</name>
    <name type="common">Toxic golden alga</name>
    <dbReference type="NCBI Taxonomy" id="97485"/>
    <lineage>
        <taxon>Eukaryota</taxon>
        <taxon>Haptista</taxon>
        <taxon>Haptophyta</taxon>
        <taxon>Prymnesiophyceae</taxon>
        <taxon>Prymnesiales</taxon>
        <taxon>Prymnesiaceae</taxon>
        <taxon>Prymnesium</taxon>
    </lineage>
</organism>
<keyword evidence="1" id="KW-1133">Transmembrane helix</keyword>
<feature type="transmembrane region" description="Helical" evidence="1">
    <location>
        <begin position="328"/>
        <end position="350"/>
    </location>
</feature>
<keyword evidence="1" id="KW-0472">Membrane</keyword>
<keyword evidence="1" id="KW-0812">Transmembrane</keyword>
<dbReference type="Proteomes" id="UP001515480">
    <property type="component" value="Unassembled WGS sequence"/>
</dbReference>
<dbReference type="InterPro" id="IPR038665">
    <property type="entry name" value="Voltage-dep_anion_channel_sf"/>
</dbReference>
<gene>
    <name evidence="2" type="ORF">AB1Y20_001106</name>
</gene>
<proteinExistence type="predicted"/>
<feature type="transmembrane region" description="Helical" evidence="1">
    <location>
        <begin position="21"/>
        <end position="38"/>
    </location>
</feature>
<protein>
    <submittedName>
        <fullName evidence="2">Uncharacterized protein</fullName>
    </submittedName>
</protein>
<sequence>MLQLKLSPAHACRPAKIPLPLSGIALNIIGGVALLRQLERRLASWRGVADTLRWPLVVLSLALQLLFVLRLTASWRTSSGRREFLLAQELQSPRALSSYGALLIASQLSFAQLHARSPGAAAAVHAASVLQYIVCALFLLRCATAREGPAPFWFPATVSLATPAIVGPAIGTPLELQYIALGFGVATTVCCWPPCVWRMLCRRPDAGEHIACDPSIFVSMAPVAFVSLGAFSVMAGQGIVHDAHAPEELRPVVKLMALANFASFNLTLLAALQRVPSLRQALWPFSPAWAGLTFPLVSNCTVAVLLANYYSSKHCLLQCTAWSPFTDIWARILVATTLVLIPLVDLAWILHLPTWWCFHPL</sequence>